<feature type="domain" description="Fungal lipase-type" evidence="4">
    <location>
        <begin position="106"/>
        <end position="268"/>
    </location>
</feature>
<dbReference type="Pfam" id="PF01764">
    <property type="entry name" value="Lipase_3"/>
    <property type="match status" value="1"/>
</dbReference>
<evidence type="ECO:0000256" key="2">
    <source>
        <dbReference type="ARBA" id="ARBA00022801"/>
    </source>
</evidence>
<keyword evidence="2" id="KW-0378">Hydrolase</keyword>
<dbReference type="InterPro" id="IPR051299">
    <property type="entry name" value="AB_hydrolase_lip/est"/>
</dbReference>
<dbReference type="InterPro" id="IPR029058">
    <property type="entry name" value="AB_hydrolase_fold"/>
</dbReference>
<dbReference type="PANTHER" id="PTHR46640">
    <property type="entry name" value="TRIACYLGLYCEROL LIPASE, PUTATIVE (AFU_ORTHOLOGUE AFUA_6G06510)-RELATED"/>
    <property type="match status" value="1"/>
</dbReference>
<dbReference type="Proteomes" id="UP000478008">
    <property type="component" value="Unassembled WGS sequence"/>
</dbReference>
<evidence type="ECO:0000256" key="3">
    <source>
        <dbReference type="SAM" id="SignalP"/>
    </source>
</evidence>
<dbReference type="GO" id="GO:0006629">
    <property type="term" value="P:lipid metabolic process"/>
    <property type="evidence" value="ECO:0007669"/>
    <property type="project" value="InterPro"/>
</dbReference>
<reference evidence="5 6" key="1">
    <citation type="submission" date="2019-07" db="EMBL/GenBank/DDBJ databases">
        <authorList>
            <person name="Friedrich A."/>
            <person name="Schacherer J."/>
        </authorList>
    </citation>
    <scope>NUCLEOTIDE SEQUENCE [LARGE SCALE GENOMIC DNA]</scope>
</reference>
<dbReference type="AlphaFoldDB" id="A0A7D9CWC1"/>
<dbReference type="InterPro" id="IPR002921">
    <property type="entry name" value="Fungal_lipase-type"/>
</dbReference>
<protein>
    <recommendedName>
        <fullName evidence="1">triacylglycerol lipase</fullName>
        <ecNumber evidence="1">3.1.1.3</ecNumber>
    </recommendedName>
</protein>
<name>A0A7D9CWC1_DEKBR</name>
<proteinExistence type="predicted"/>
<dbReference type="Gene3D" id="3.40.50.1820">
    <property type="entry name" value="alpha/beta hydrolase"/>
    <property type="match status" value="1"/>
</dbReference>
<dbReference type="PANTHER" id="PTHR46640:SF3">
    <property type="entry name" value="LIPASE LIH1-RELATED"/>
    <property type="match status" value="1"/>
</dbReference>
<sequence>MKLNILFTFLFLGVVRSASLFSALEECFAEPPTMNFPNVRSELVQFAEYCSLAYCMPVNALKDGNMTTACSISSCTDNTDNQQVIYQFDSDVSGLIVQDNTTQRIVLIFKGTTTLEEWAIDFATTHSKYVPYTVSEGINTVDFTCKNCKVHTGFYDATSVFMKDAFKKMVELHEKFPDFEIDVTGHSLGASLAVLAANELRLVGMDVTLINFGSPKVGDPNFASWMDDWYDTTSLTSFLKSGSGDELPTNTYIRVTHYGDIVPLVPFAVMDFSHCGSEVRISEDESTLQARGSWSLCTELQDWDSVSTSALEAISDGNWLAALDTEEIIDHHLDYFINVGQCMISTLLSDLGISS</sequence>
<evidence type="ECO:0000313" key="5">
    <source>
        <dbReference type="EMBL" id="VUG16559.1"/>
    </source>
</evidence>
<feature type="chain" id="PRO_5041140108" description="triacylglycerol lipase" evidence="3">
    <location>
        <begin position="18"/>
        <end position="355"/>
    </location>
</feature>
<keyword evidence="3" id="KW-0732">Signal</keyword>
<evidence type="ECO:0000256" key="1">
    <source>
        <dbReference type="ARBA" id="ARBA00013279"/>
    </source>
</evidence>
<dbReference type="CDD" id="cd00519">
    <property type="entry name" value="Lipase_3"/>
    <property type="match status" value="1"/>
</dbReference>
<evidence type="ECO:0000313" key="6">
    <source>
        <dbReference type="Proteomes" id="UP000478008"/>
    </source>
</evidence>
<dbReference type="EC" id="3.1.1.3" evidence="1"/>
<evidence type="ECO:0000259" key="4">
    <source>
        <dbReference type="Pfam" id="PF01764"/>
    </source>
</evidence>
<dbReference type="SUPFAM" id="SSF53474">
    <property type="entry name" value="alpha/beta-Hydrolases"/>
    <property type="match status" value="1"/>
</dbReference>
<dbReference type="EMBL" id="CABFWN010000001">
    <property type="protein sequence ID" value="VUG16559.1"/>
    <property type="molecule type" value="Genomic_DNA"/>
</dbReference>
<organism evidence="5 6">
    <name type="scientific">Dekkera bruxellensis</name>
    <name type="common">Brettanomyces custersii</name>
    <dbReference type="NCBI Taxonomy" id="5007"/>
    <lineage>
        <taxon>Eukaryota</taxon>
        <taxon>Fungi</taxon>
        <taxon>Dikarya</taxon>
        <taxon>Ascomycota</taxon>
        <taxon>Saccharomycotina</taxon>
        <taxon>Pichiomycetes</taxon>
        <taxon>Pichiales</taxon>
        <taxon>Pichiaceae</taxon>
        <taxon>Brettanomyces</taxon>
    </lineage>
</organism>
<feature type="signal peptide" evidence="3">
    <location>
        <begin position="1"/>
        <end position="17"/>
    </location>
</feature>
<dbReference type="GO" id="GO:0004806">
    <property type="term" value="F:triacylglycerol lipase activity"/>
    <property type="evidence" value="ECO:0007669"/>
    <property type="project" value="UniProtKB-EC"/>
</dbReference>
<keyword evidence="6" id="KW-1185">Reference proteome</keyword>
<accession>A0A7D9CWC1</accession>
<gene>
    <name evidence="5" type="ORF">DEBR0S1_19834G</name>
</gene>